<feature type="compositionally biased region" description="Polar residues" evidence="7">
    <location>
        <begin position="415"/>
        <end position="432"/>
    </location>
</feature>
<sequence length="1560" mass="175298">MESSGGDKPTATDATESVLGLDGEETLSERESVGARQVPGLPNGGGKEAPSSSSSAGSKRKQNNLDSDQMELNEPGIPSSSSDDSTWSIDSLDDCRQPSLSRNKNDHSEHSVTSAGVTVIRQPRGVLRLRKLPQNVSTESWTGGHNIPQANGVPGSTQLQSRNRRAESIELKGNRVGGDDPVSCLRTENGTCNHDTGAKFCSETEFSVEKQSLLSGEPPQAVHVDKGSCGRVKDDDGVNLEENAARMLCSLSDNRCAGSPRKRMKSPDRSSKRPFPQHSNHFKNSYKKNKDVPGPARLLRKRDDKVPFRKRRPRRHFYEVSPRDVDPFCIVKERIRVFWPLDETWYFGLVKEYDPVKKLHHVRYDDKDEEWINLQNERIKLLFLPAEARNRSKCNNSRSVFKPRYEQDDREDMDGSNTESSESGPISSWLARSNQAKSSTLNNISKLDHPHSDVPILFDQKQCQRSVAKQDGLWPNDPIPGSSTANGGAEVLKDRIAPEDRRFRFVYSRKRFCRKKNGFLTMSEQKSNSRRSASPATVISTLPCMQSGTETGASVTYVILLLSLPLKPVYKLIREACFVWVSNALFLLQHGTLVALWPVVHLDILLVDNVLGFKHILLETCLRSAVSLFCLLVGSIKRYSRQRTTKALTMPSTSIRFQISGVHGRSQVVFMLFSFVGVDKSKWKRLQGKLQCHCSKREFSKDCTNGAVQKGLSSINLFSKGFDVQEADFLSESNYSDIDPVVYCLDDQCKFAHNMLDLTTAPSLLLCHHLKSISEISSINGSQQSISFALDENQQQLVTDHASGTVRHAPPRVCLLNLGSSPDSPLDMASASCTDQASASCTDQASASCTDQTSSASREFKTAECNVIPECNGGNTGDANIMCSKFRDQNGPYVGADKPCSYNLNESSERHLSINIPQDKVIDAPNDKPLNIDEKDNQPVSNLVQELNEHPIGRATPTAPRTTYHRNRFTSISRAFGDGSKLLPEDLMLTSFAGGSKKPRSQVSYSISPRSEESGIKHKGHFRKIQSHSSAKINDAKKLPDSSRSGHSSPESLTCVANVLVTVGDRGWREYDTQITMDSDGQRERRICVKLAEGMKYAHKVCQVLQPGATNRYTHAMMWKGGAEWCLEFPDRSQWLIFKQMHDECYSHNIRAGSVRNIPIPGVRLVEVHDDNDVVSFVRSEDYIGHVGTDVEIALDESRVVYDMDSDDEEWISNWRKFLVGDDITAHELAEDLFERVMDKLEKFAYSHNCNELSIDQMKELNIDNVPLDIIEVIHAYWQDKRQKKGMPLIRHFQSAMYKIYEQQLHEWESTVYRMQGSSNGYQEKKLPPKPALFAFCLRPRGLHVPHKGPKQRSHKKLMSTGYHSFSREHDSFYRQVSGRKYNEYFGDGRIGESYDSGSLYSPTGYSPRFSTRTESPRAFDASERSSTPRFFRTNSVKRTASFAFSDDHQPSPSFRHQKVKRGAPDHWNNVIHEWQNSKHLYPGSSRVDIEELKLRDAASTAQHAAAVAKLKREKAHCLMHKADLALHKATVALMIADAIKSSNRDTSRDSRRDSRDEER</sequence>
<feature type="region of interest" description="Disordered" evidence="7">
    <location>
        <begin position="992"/>
        <end position="1051"/>
    </location>
</feature>
<feature type="compositionally biased region" description="Basic residues" evidence="7">
    <location>
        <begin position="1017"/>
        <end position="1026"/>
    </location>
</feature>
<evidence type="ECO:0000313" key="9">
    <source>
        <dbReference type="EMBL" id="KAG2586620.1"/>
    </source>
</evidence>
<feature type="compositionally biased region" description="Low complexity" evidence="7">
    <location>
        <begin position="48"/>
        <end position="57"/>
    </location>
</feature>
<reference evidence="9" key="1">
    <citation type="submission" date="2020-05" db="EMBL/GenBank/DDBJ databases">
        <title>WGS assembly of Panicum virgatum.</title>
        <authorList>
            <person name="Lovell J.T."/>
            <person name="Jenkins J."/>
            <person name="Shu S."/>
            <person name="Juenger T.E."/>
            <person name="Schmutz J."/>
        </authorList>
    </citation>
    <scope>NUCLEOTIDE SEQUENCE</scope>
    <source>
        <strain evidence="9">AP13</strain>
    </source>
</reference>
<evidence type="ECO:0000256" key="1">
    <source>
        <dbReference type="ARBA" id="ARBA00004123"/>
    </source>
</evidence>
<keyword evidence="10" id="KW-1185">Reference proteome</keyword>
<evidence type="ECO:0000259" key="8">
    <source>
        <dbReference type="SMART" id="SM00333"/>
    </source>
</evidence>
<dbReference type="OrthoDB" id="435275at2759"/>
<comment type="similarity">
    <text evidence="2 6">Belongs to the enhancer of polycomb family.</text>
</comment>
<dbReference type="GO" id="GO:0005634">
    <property type="term" value="C:nucleus"/>
    <property type="evidence" value="ECO:0007669"/>
    <property type="project" value="UniProtKB-SubCell"/>
</dbReference>
<dbReference type="InterPro" id="IPR024943">
    <property type="entry name" value="Enhancer_polycomb"/>
</dbReference>
<dbReference type="GO" id="GO:0035267">
    <property type="term" value="C:NuA4 histone acetyltransferase complex"/>
    <property type="evidence" value="ECO:0007669"/>
    <property type="project" value="InterPro"/>
</dbReference>
<feature type="compositionally biased region" description="Polar residues" evidence="7">
    <location>
        <begin position="1042"/>
        <end position="1051"/>
    </location>
</feature>
<keyword evidence="5 6" id="KW-0539">Nucleus</keyword>
<feature type="compositionally biased region" description="Low complexity" evidence="7">
    <location>
        <begin position="79"/>
        <end position="90"/>
    </location>
</feature>
<accession>A0A8T0RN47</accession>
<evidence type="ECO:0000256" key="5">
    <source>
        <dbReference type="ARBA" id="ARBA00023242"/>
    </source>
</evidence>
<evidence type="ECO:0000256" key="3">
    <source>
        <dbReference type="ARBA" id="ARBA00023015"/>
    </source>
</evidence>
<dbReference type="PANTHER" id="PTHR14898">
    <property type="entry name" value="ENHANCER OF POLYCOMB"/>
    <property type="match status" value="1"/>
</dbReference>
<evidence type="ECO:0000256" key="4">
    <source>
        <dbReference type="ARBA" id="ARBA00023163"/>
    </source>
</evidence>
<feature type="region of interest" description="Disordered" evidence="7">
    <location>
        <begin position="256"/>
        <end position="296"/>
    </location>
</feature>
<evidence type="ECO:0000256" key="2">
    <source>
        <dbReference type="ARBA" id="ARBA00008035"/>
    </source>
</evidence>
<evidence type="ECO:0000256" key="7">
    <source>
        <dbReference type="SAM" id="MobiDB-lite"/>
    </source>
</evidence>
<organism evidence="9 10">
    <name type="scientific">Panicum virgatum</name>
    <name type="common">Blackwell switchgrass</name>
    <dbReference type="NCBI Taxonomy" id="38727"/>
    <lineage>
        <taxon>Eukaryota</taxon>
        <taxon>Viridiplantae</taxon>
        <taxon>Streptophyta</taxon>
        <taxon>Embryophyta</taxon>
        <taxon>Tracheophyta</taxon>
        <taxon>Spermatophyta</taxon>
        <taxon>Magnoliopsida</taxon>
        <taxon>Liliopsida</taxon>
        <taxon>Poales</taxon>
        <taxon>Poaceae</taxon>
        <taxon>PACMAD clade</taxon>
        <taxon>Panicoideae</taxon>
        <taxon>Panicodae</taxon>
        <taxon>Paniceae</taxon>
        <taxon>Panicinae</taxon>
        <taxon>Panicum</taxon>
        <taxon>Panicum sect. Hiantes</taxon>
    </lineage>
</organism>
<name>A0A8T0RN47_PANVG</name>
<keyword evidence="3 6" id="KW-0805">Transcription regulation</keyword>
<dbReference type="Gene3D" id="2.30.30.140">
    <property type="match status" value="1"/>
</dbReference>
<feature type="region of interest" description="Disordered" evidence="7">
    <location>
        <begin position="398"/>
        <end position="432"/>
    </location>
</feature>
<feature type="region of interest" description="Disordered" evidence="7">
    <location>
        <begin position="137"/>
        <end position="160"/>
    </location>
</feature>
<dbReference type="CDD" id="cd20404">
    <property type="entry name" value="Tudor_Agenet_AtEML-like"/>
    <property type="match status" value="1"/>
</dbReference>
<feature type="domain" description="Tudor" evidence="8">
    <location>
        <begin position="326"/>
        <end position="385"/>
    </location>
</feature>
<feature type="region of interest" description="Disordered" evidence="7">
    <location>
        <begin position="1"/>
        <end position="117"/>
    </location>
</feature>
<protein>
    <recommendedName>
        <fullName evidence="6">Enhancer of polycomb-like protein</fullName>
    </recommendedName>
</protein>
<dbReference type="InterPro" id="IPR002999">
    <property type="entry name" value="Tudor"/>
</dbReference>
<dbReference type="GO" id="GO:0006357">
    <property type="term" value="P:regulation of transcription by RNA polymerase II"/>
    <property type="evidence" value="ECO:0007669"/>
    <property type="project" value="InterPro"/>
</dbReference>
<dbReference type="FunFam" id="2.30.30.140:FF:000079">
    <property type="entry name" value="Enhancer of polycomb-like transcription factor protein"/>
    <property type="match status" value="1"/>
</dbReference>
<evidence type="ECO:0000256" key="6">
    <source>
        <dbReference type="RuleBase" id="RU361124"/>
    </source>
</evidence>
<dbReference type="EMBL" id="CM029046">
    <property type="protein sequence ID" value="KAG2586620.1"/>
    <property type="molecule type" value="Genomic_DNA"/>
</dbReference>
<evidence type="ECO:0000313" key="10">
    <source>
        <dbReference type="Proteomes" id="UP000823388"/>
    </source>
</evidence>
<comment type="caution">
    <text evidence="9">The sequence shown here is derived from an EMBL/GenBank/DDBJ whole genome shotgun (WGS) entry which is preliminary data.</text>
</comment>
<gene>
    <name evidence="9" type="ORF">PVAP13_5NG063200</name>
</gene>
<proteinExistence type="inferred from homology"/>
<dbReference type="Pfam" id="PF10513">
    <property type="entry name" value="EPL1"/>
    <property type="match status" value="1"/>
</dbReference>
<dbReference type="SMART" id="SM00333">
    <property type="entry name" value="TUDOR"/>
    <property type="match status" value="1"/>
</dbReference>
<keyword evidence="4 6" id="KW-0804">Transcription</keyword>
<dbReference type="Proteomes" id="UP000823388">
    <property type="component" value="Chromosome 5N"/>
</dbReference>
<comment type="subcellular location">
    <subcellularLocation>
        <location evidence="1 6">Nucleus</location>
    </subcellularLocation>
</comment>
<dbReference type="EMBL" id="CM029046">
    <property type="protein sequence ID" value="KAG2586621.1"/>
    <property type="molecule type" value="Genomic_DNA"/>
</dbReference>
<dbReference type="InterPro" id="IPR019542">
    <property type="entry name" value="Enhancer_polycomb-like_N"/>
</dbReference>